<sequence length="221" mass="25163">MGYAKVAWVQICRPIDEGALGIPGIAALNRALIYRHLCELIIDPSSIWAKWVIQYKLRNKSLWTMNVTMGTWSWRKIGRLRMHLAHLLEYNVGNGNTFLLWHETWLAKGPLLHHFPRGPLLTGLPIDSLLNAVIQSRDWYWPASRRHVAGLYWNSATSSPGRGPSPMEEYDREIQHTGCIQALQASGAESSLECPSAWKIQDPEMLIYLIACYSRSANYYG</sequence>
<proteinExistence type="predicted"/>
<dbReference type="AlphaFoldDB" id="A0AAW2W180"/>
<organism evidence="1">
    <name type="scientific">Sesamum radiatum</name>
    <name type="common">Black benniseed</name>
    <dbReference type="NCBI Taxonomy" id="300843"/>
    <lineage>
        <taxon>Eukaryota</taxon>
        <taxon>Viridiplantae</taxon>
        <taxon>Streptophyta</taxon>
        <taxon>Embryophyta</taxon>
        <taxon>Tracheophyta</taxon>
        <taxon>Spermatophyta</taxon>
        <taxon>Magnoliopsida</taxon>
        <taxon>eudicotyledons</taxon>
        <taxon>Gunneridae</taxon>
        <taxon>Pentapetalae</taxon>
        <taxon>asterids</taxon>
        <taxon>lamiids</taxon>
        <taxon>Lamiales</taxon>
        <taxon>Pedaliaceae</taxon>
        <taxon>Sesamum</taxon>
    </lineage>
</organism>
<protein>
    <submittedName>
        <fullName evidence="1">Uncharacterized protein</fullName>
    </submittedName>
</protein>
<evidence type="ECO:0000313" key="1">
    <source>
        <dbReference type="EMBL" id="KAL0434984.1"/>
    </source>
</evidence>
<gene>
    <name evidence="1" type="ORF">Sradi_0206300</name>
</gene>
<dbReference type="EMBL" id="JACGWJ010000002">
    <property type="protein sequence ID" value="KAL0434984.1"/>
    <property type="molecule type" value="Genomic_DNA"/>
</dbReference>
<reference evidence="1" key="1">
    <citation type="submission" date="2020-06" db="EMBL/GenBank/DDBJ databases">
        <authorList>
            <person name="Li T."/>
            <person name="Hu X."/>
            <person name="Zhang T."/>
            <person name="Song X."/>
            <person name="Zhang H."/>
            <person name="Dai N."/>
            <person name="Sheng W."/>
            <person name="Hou X."/>
            <person name="Wei L."/>
        </authorList>
    </citation>
    <scope>NUCLEOTIDE SEQUENCE</scope>
    <source>
        <strain evidence="1">G02</strain>
        <tissue evidence="1">Leaf</tissue>
    </source>
</reference>
<accession>A0AAW2W180</accession>
<name>A0AAW2W180_SESRA</name>
<reference evidence="1" key="2">
    <citation type="journal article" date="2024" name="Plant">
        <title>Genomic evolution and insights into agronomic trait innovations of Sesamum species.</title>
        <authorList>
            <person name="Miao H."/>
            <person name="Wang L."/>
            <person name="Qu L."/>
            <person name="Liu H."/>
            <person name="Sun Y."/>
            <person name="Le M."/>
            <person name="Wang Q."/>
            <person name="Wei S."/>
            <person name="Zheng Y."/>
            <person name="Lin W."/>
            <person name="Duan Y."/>
            <person name="Cao H."/>
            <person name="Xiong S."/>
            <person name="Wang X."/>
            <person name="Wei L."/>
            <person name="Li C."/>
            <person name="Ma Q."/>
            <person name="Ju M."/>
            <person name="Zhao R."/>
            <person name="Li G."/>
            <person name="Mu C."/>
            <person name="Tian Q."/>
            <person name="Mei H."/>
            <person name="Zhang T."/>
            <person name="Gao T."/>
            <person name="Zhang H."/>
        </authorList>
    </citation>
    <scope>NUCLEOTIDE SEQUENCE</scope>
    <source>
        <strain evidence="1">G02</strain>
    </source>
</reference>
<comment type="caution">
    <text evidence="1">The sequence shown here is derived from an EMBL/GenBank/DDBJ whole genome shotgun (WGS) entry which is preliminary data.</text>
</comment>